<accession>A0AAD7Y9P6</accession>
<gene>
    <name evidence="4" type="ORF">PYW07_011485</name>
</gene>
<evidence type="ECO:0000259" key="3">
    <source>
        <dbReference type="PROSITE" id="PS50211"/>
    </source>
</evidence>
<keyword evidence="5" id="KW-1185">Reference proteome</keyword>
<sequence length="1340" mass="152953">MISAKNRVQEIKSKFENLNSEPTPKRIENQLCRTKNVFATNYGKENAEIDYELSFKQDNIKNESEASDEWTPKPNSSYLYSKSEVKRSASDTKNSLSRQISDPGKKLHRSHAFRCDKSQKIVNSPKRHGSCNGRSETSDFSFKMERKLSKDRLKRLGNFLEEQMKKENFVPQMEYAEIVGQVSEVESQFDSIPDSEVPQHILDQYATIVKPKRKETEKQEAMTDSGVSSETENVDEDKNGRFKRLMSHFEKSPEKTHLTNLQAMDELCDSSETIRLERKNPHLKLTDTLKKALKQPLPAGPPPAKPPRIFKVTTIPEDTEQQKKEAKRMLEKLEKVLQKREGTAETPKKPKEIHYLCTEILDITNRTLLPNQNPDPISRCLNSLNCAITNNSTSSLPYTRLKAEEESNTCCACTSENTDPNQIDDQKCIKCKINADKDNRFKCHLNCECEVKNSKFYVQSEEHIYDVPCTDEDVKFVRRNTYGTLNTLKNSKSLEDLRMEKDEDPKIYDIPYEPRPPTPEIPLSTPETPESSPEVTTSTMLPKSDFAKLRQNFEKGFPGTEIKKPAPIKPKPILISKKHAQSIENLNGEYVKLQGKYNTTDHRRYRSKCESGISFTLPKRDTQLDLDRENLNDLMNELFETVTAVCNMDENNKPSSFPTEHSDGSTSEESVKLTRSLTEKRKNYVRRVSTRVAYLDPKNIKRFRHQTSVCSYKSEIVDNPYSTFRSWKSFRTSQGNITKMDTDSKFNLTDSHGNVLSMKDVLDANSDSLDKLSIDEKAGCIELPFEPRERGLFNLCLLVGLNHMTGQAYVKTVFPSQVQVPPHIENLVFPETMSSSPRSEWSVDARSLQCYSLVLTDERGERAYGYCRRVLPEGATTCLPLCYCLIGRYRAPGFYYKVLEEIESHHGSSDVEIHSLLQQLFETDFPNPGEEITIHYTRNNHHDYDIPNGDYDKSGDYCLPSGDYDKSGDYCLPSGDYGKSGDYKVSPKSKTMPDFRREVSVNDGVLEYYDLENNNNNGVKNVIVGFDMPRLKVIKRPIEPRVDEDNLSVLLDLLGAGLVIKVFSSLLLERKVIIIGDQLKSVSSCVEALQSSLYPFVWQQPLISSIPAEIQREVLEAPLPILAGMLHTPHDSDMTGVVFEEGMLIDLTHPSKVLFYQGDESTILPTPCYKTLKTALQMETSKNKDRSEDTKTRNVMISEAFLRFFVDILGDFWRFFSIGEVKDGCLGRDGVVFDKDAFIKAATSKQNQYFLEWFTETAIFTHFIQNMAASYHHHTSSDSSLSPPDLVDTPLPNFYELFEERVRSRSKTGSKNVDSTKNNYKNAVNKKVRFLKSKLRELVA</sequence>
<feature type="region of interest" description="Disordered" evidence="2">
    <location>
        <begin position="650"/>
        <end position="675"/>
    </location>
</feature>
<dbReference type="SMART" id="SM00799">
    <property type="entry name" value="DENN"/>
    <property type="match status" value="1"/>
</dbReference>
<dbReference type="Pfam" id="PF03456">
    <property type="entry name" value="uDENN"/>
    <property type="match status" value="1"/>
</dbReference>
<dbReference type="InterPro" id="IPR005113">
    <property type="entry name" value="uDENN_dom"/>
</dbReference>
<feature type="compositionally biased region" description="Low complexity" evidence="2">
    <location>
        <begin position="521"/>
        <end position="539"/>
    </location>
</feature>
<dbReference type="Proteomes" id="UP001231518">
    <property type="component" value="Chromosome 28"/>
</dbReference>
<feature type="region of interest" description="Disordered" evidence="2">
    <location>
        <begin position="62"/>
        <end position="142"/>
    </location>
</feature>
<dbReference type="Pfam" id="PF03455">
    <property type="entry name" value="dDENN"/>
    <property type="match status" value="1"/>
</dbReference>
<dbReference type="PANTHER" id="PTHR15288:SF0">
    <property type="entry name" value="UDENN DOMAIN-CONTAINING PROTEIN"/>
    <property type="match status" value="1"/>
</dbReference>
<feature type="compositionally biased region" description="Polar residues" evidence="2">
    <location>
        <begin position="91"/>
        <end position="100"/>
    </location>
</feature>
<feature type="coiled-coil region" evidence="1">
    <location>
        <begin position="316"/>
        <end position="343"/>
    </location>
</feature>
<dbReference type="InterPro" id="IPR005112">
    <property type="entry name" value="dDENN_dom"/>
</dbReference>
<organism evidence="4 5">
    <name type="scientific">Mythimna separata</name>
    <name type="common">Oriental armyworm</name>
    <name type="synonym">Pseudaletia separata</name>
    <dbReference type="NCBI Taxonomy" id="271217"/>
    <lineage>
        <taxon>Eukaryota</taxon>
        <taxon>Metazoa</taxon>
        <taxon>Ecdysozoa</taxon>
        <taxon>Arthropoda</taxon>
        <taxon>Hexapoda</taxon>
        <taxon>Insecta</taxon>
        <taxon>Pterygota</taxon>
        <taxon>Neoptera</taxon>
        <taxon>Endopterygota</taxon>
        <taxon>Lepidoptera</taxon>
        <taxon>Glossata</taxon>
        <taxon>Ditrysia</taxon>
        <taxon>Noctuoidea</taxon>
        <taxon>Noctuidae</taxon>
        <taxon>Noctuinae</taxon>
        <taxon>Hadenini</taxon>
        <taxon>Mythimna</taxon>
    </lineage>
</organism>
<dbReference type="Gene3D" id="3.30.450.200">
    <property type="match status" value="1"/>
</dbReference>
<comment type="caution">
    <text evidence="4">The sequence shown here is derived from an EMBL/GenBank/DDBJ whole genome shotgun (WGS) entry which is preliminary data.</text>
</comment>
<dbReference type="PANTHER" id="PTHR15288">
    <property type="entry name" value="DENN DOMAIN-CONTAINING PROTEIN 2"/>
    <property type="match status" value="1"/>
</dbReference>
<reference evidence="4" key="1">
    <citation type="submission" date="2023-03" db="EMBL/GenBank/DDBJ databases">
        <title>Chromosome-level genomes of two armyworms, Mythimna separata and Mythimna loreyi, provide insights into the biosynthesis and reception of sex pheromones.</title>
        <authorList>
            <person name="Zhao H."/>
        </authorList>
    </citation>
    <scope>NUCLEOTIDE SEQUENCE</scope>
    <source>
        <strain evidence="4">BeijingLab</strain>
        <tissue evidence="4">Pupa</tissue>
    </source>
</reference>
<evidence type="ECO:0000313" key="5">
    <source>
        <dbReference type="Proteomes" id="UP001231518"/>
    </source>
</evidence>
<feature type="region of interest" description="Disordered" evidence="2">
    <location>
        <begin position="507"/>
        <end position="539"/>
    </location>
</feature>
<dbReference type="InterPro" id="IPR043153">
    <property type="entry name" value="DENN_C"/>
</dbReference>
<dbReference type="Gene3D" id="3.40.50.11500">
    <property type="match status" value="1"/>
</dbReference>
<proteinExistence type="predicted"/>
<evidence type="ECO:0000256" key="1">
    <source>
        <dbReference type="SAM" id="Coils"/>
    </source>
</evidence>
<feature type="domain" description="UDENN" evidence="3">
    <location>
        <begin position="794"/>
        <end position="1274"/>
    </location>
</feature>
<evidence type="ECO:0000256" key="2">
    <source>
        <dbReference type="SAM" id="MobiDB-lite"/>
    </source>
</evidence>
<protein>
    <recommendedName>
        <fullName evidence="3">UDENN domain-containing protein</fullName>
    </recommendedName>
</protein>
<keyword evidence="1" id="KW-0175">Coiled coil</keyword>
<dbReference type="SMART" id="SM00801">
    <property type="entry name" value="dDENN"/>
    <property type="match status" value="1"/>
</dbReference>
<dbReference type="InterPro" id="IPR001194">
    <property type="entry name" value="cDENN_dom"/>
</dbReference>
<dbReference type="Pfam" id="PF02141">
    <property type="entry name" value="DENN"/>
    <property type="match status" value="1"/>
</dbReference>
<feature type="compositionally biased region" description="Polar residues" evidence="2">
    <location>
        <begin position="653"/>
        <end position="668"/>
    </location>
</feature>
<dbReference type="InterPro" id="IPR037516">
    <property type="entry name" value="Tripartite_DENN"/>
</dbReference>
<dbReference type="SMART" id="SM00800">
    <property type="entry name" value="uDENN"/>
    <property type="match status" value="1"/>
</dbReference>
<evidence type="ECO:0000313" key="4">
    <source>
        <dbReference type="EMBL" id="KAJ8707808.1"/>
    </source>
</evidence>
<name>A0AAD7Y9P6_MYTSE</name>
<dbReference type="InterPro" id="IPR051942">
    <property type="entry name" value="DENN_domain_containing_2"/>
</dbReference>
<feature type="region of interest" description="Disordered" evidence="2">
    <location>
        <begin position="213"/>
        <end position="235"/>
    </location>
</feature>
<dbReference type="EMBL" id="JARGEI010000027">
    <property type="protein sequence ID" value="KAJ8707808.1"/>
    <property type="molecule type" value="Genomic_DNA"/>
</dbReference>
<dbReference type="PROSITE" id="PS50211">
    <property type="entry name" value="DENN"/>
    <property type="match status" value="1"/>
</dbReference>